<evidence type="ECO:0000256" key="3">
    <source>
        <dbReference type="ARBA" id="ARBA00023002"/>
    </source>
</evidence>
<dbReference type="KEGG" id="mauu:NCTC10437_04979"/>
<dbReference type="PANTHER" id="PTHR43741:SF4">
    <property type="entry name" value="FMN-DEPENDENT NADH:QUINONE OXIDOREDUCTASE"/>
    <property type="match status" value="1"/>
</dbReference>
<comment type="similarity">
    <text evidence="6">Belongs to the azoreductase type 1 family.</text>
</comment>
<comment type="catalytic activity">
    <reaction evidence="6">
        <text>2 a quinone + NADH + H(+) = 2 a 1,4-benzosemiquinone + NAD(+)</text>
        <dbReference type="Rhea" id="RHEA:65952"/>
        <dbReference type="ChEBI" id="CHEBI:15378"/>
        <dbReference type="ChEBI" id="CHEBI:57540"/>
        <dbReference type="ChEBI" id="CHEBI:57945"/>
        <dbReference type="ChEBI" id="CHEBI:132124"/>
        <dbReference type="ChEBI" id="CHEBI:134225"/>
    </reaction>
</comment>
<dbReference type="InterPro" id="IPR023048">
    <property type="entry name" value="NADH:quinone_OxRdtase_FMN_depd"/>
</dbReference>
<dbReference type="SUPFAM" id="SSF52218">
    <property type="entry name" value="Flavoproteins"/>
    <property type="match status" value="1"/>
</dbReference>
<comment type="caution">
    <text evidence="6">Lacks conserved residue(s) required for the propagation of feature annotation.</text>
</comment>
<dbReference type="GO" id="GO:0016655">
    <property type="term" value="F:oxidoreductase activity, acting on NAD(P)H, quinone or similar compound as acceptor"/>
    <property type="evidence" value="ECO:0007669"/>
    <property type="project" value="InterPro"/>
</dbReference>
<comment type="cofactor">
    <cofactor evidence="6">
        <name>FMN</name>
        <dbReference type="ChEBI" id="CHEBI:58210"/>
    </cofactor>
    <text evidence="6">Binds 1 FMN per subunit.</text>
</comment>
<reference evidence="8 9" key="1">
    <citation type="submission" date="2018-12" db="EMBL/GenBank/DDBJ databases">
        <authorList>
            <consortium name="Pathogen Informatics"/>
        </authorList>
    </citation>
    <scope>NUCLEOTIDE SEQUENCE [LARGE SCALE GENOMIC DNA]</scope>
    <source>
        <strain evidence="8 9">NCTC10437</strain>
    </source>
</reference>
<dbReference type="EMBL" id="LR134356">
    <property type="protein sequence ID" value="VEG57957.1"/>
    <property type="molecule type" value="Genomic_DNA"/>
</dbReference>
<evidence type="ECO:0000256" key="2">
    <source>
        <dbReference type="ARBA" id="ARBA00022643"/>
    </source>
</evidence>
<comment type="function">
    <text evidence="6">Also exhibits azoreductase activity. Catalyzes the reductive cleavage of the azo bond in aromatic azo compounds to the corresponding amines.</text>
</comment>
<dbReference type="RefSeq" id="WP_048633764.1">
    <property type="nucleotide sequence ID" value="NZ_CVQQ01000013.1"/>
</dbReference>
<feature type="binding site" evidence="6">
    <location>
        <begin position="16"/>
        <end position="18"/>
    </location>
    <ligand>
        <name>FMN</name>
        <dbReference type="ChEBI" id="CHEBI:58210"/>
    </ligand>
</feature>
<name>A0A448J0B9_MYCAU</name>
<dbReference type="OrthoDB" id="9805013at2"/>
<dbReference type="GO" id="GO:0016652">
    <property type="term" value="F:oxidoreductase activity, acting on NAD(P)H as acceptor"/>
    <property type="evidence" value="ECO:0007669"/>
    <property type="project" value="UniProtKB-UniRule"/>
</dbReference>
<dbReference type="Proteomes" id="UP000279306">
    <property type="component" value="Chromosome"/>
</dbReference>
<evidence type="ECO:0000313" key="8">
    <source>
        <dbReference type="EMBL" id="VEG57957.1"/>
    </source>
</evidence>
<evidence type="ECO:0000256" key="6">
    <source>
        <dbReference type="HAMAP-Rule" id="MF_01216"/>
    </source>
</evidence>
<dbReference type="EC" id="1.7.1.17" evidence="6"/>
<feature type="domain" description="Flavodoxin-like fold" evidence="7">
    <location>
        <begin position="3"/>
        <end position="161"/>
    </location>
</feature>
<dbReference type="Gene3D" id="3.40.50.360">
    <property type="match status" value="1"/>
</dbReference>
<gene>
    <name evidence="6 8" type="primary">azoR</name>
    <name evidence="8" type="ORF">NCTC10437_04979</name>
</gene>
<sequence>MAHLLHLDSSVQGDHSVSRSLTRRAAERWRAAHPGGTVTYRDLAAQPLPHLDPQTSAALSAELIDEVKAADTVLLGLPLYNFGPPSTVKAWVDHVVAAGVSIDTTTGEGLLGGRDFVAIETRGGGYGPGTPREGWDHAQTWLSHGVSLTGLQPRFVVVELTMAATNPAMAELKPLAAQSLADGQAAIDRLWAAGESAA</sequence>
<dbReference type="InterPro" id="IPR003680">
    <property type="entry name" value="Flavodoxin_fold"/>
</dbReference>
<feature type="binding site" evidence="6">
    <location>
        <begin position="121"/>
        <end position="124"/>
    </location>
    <ligand>
        <name>FMN</name>
        <dbReference type="ChEBI" id="CHEBI:58210"/>
    </ligand>
</feature>
<protein>
    <recommendedName>
        <fullName evidence="6">FMN dependent NADH:quinone oxidoreductase</fullName>
        <ecNumber evidence="6">1.6.5.-</ecNumber>
    </recommendedName>
    <alternativeName>
        <fullName evidence="6">Azo-dye reductase</fullName>
    </alternativeName>
    <alternativeName>
        <fullName evidence="6">FMN-dependent NADH-azo compound oxidoreductase</fullName>
    </alternativeName>
    <alternativeName>
        <fullName evidence="6">FMN-dependent NADH-azoreductase</fullName>
        <ecNumber evidence="6">1.7.1.17</ecNumber>
    </alternativeName>
</protein>
<keyword evidence="3 6" id="KW-0560">Oxidoreductase</keyword>
<feature type="binding site" evidence="6">
    <location>
        <position position="10"/>
    </location>
    <ligand>
        <name>FMN</name>
        <dbReference type="ChEBI" id="CHEBI:58210"/>
    </ligand>
</feature>
<accession>A0A448J0B9</accession>
<keyword evidence="9" id="KW-1185">Reference proteome</keyword>
<comment type="function">
    <text evidence="6">Quinone reductase that provides resistance to thiol-specific stress caused by electrophilic quinones.</text>
</comment>
<dbReference type="EC" id="1.6.5.-" evidence="6"/>
<evidence type="ECO:0000259" key="7">
    <source>
        <dbReference type="Pfam" id="PF02525"/>
    </source>
</evidence>
<dbReference type="GO" id="GO:0009055">
    <property type="term" value="F:electron transfer activity"/>
    <property type="evidence" value="ECO:0007669"/>
    <property type="project" value="UniProtKB-UniRule"/>
</dbReference>
<evidence type="ECO:0000256" key="4">
    <source>
        <dbReference type="ARBA" id="ARBA00023027"/>
    </source>
</evidence>
<dbReference type="GO" id="GO:0010181">
    <property type="term" value="F:FMN binding"/>
    <property type="evidence" value="ECO:0007669"/>
    <property type="project" value="UniProtKB-UniRule"/>
</dbReference>
<keyword evidence="4 6" id="KW-0520">NAD</keyword>
<dbReference type="AlphaFoldDB" id="A0A448J0B9"/>
<proteinExistence type="inferred from homology"/>
<evidence type="ECO:0000256" key="5">
    <source>
        <dbReference type="ARBA" id="ARBA00048542"/>
    </source>
</evidence>
<dbReference type="STRING" id="1791.GCA_001049355_03907"/>
<comment type="subunit">
    <text evidence="6">Homodimer.</text>
</comment>
<evidence type="ECO:0000313" key="9">
    <source>
        <dbReference type="Proteomes" id="UP000279306"/>
    </source>
</evidence>
<dbReference type="Pfam" id="PF02525">
    <property type="entry name" value="Flavodoxin_2"/>
    <property type="match status" value="1"/>
</dbReference>
<evidence type="ECO:0000256" key="1">
    <source>
        <dbReference type="ARBA" id="ARBA00022630"/>
    </source>
</evidence>
<keyword evidence="2 6" id="KW-0288">FMN</keyword>
<keyword evidence="1 6" id="KW-0285">Flavoprotein</keyword>
<dbReference type="InterPro" id="IPR050104">
    <property type="entry name" value="FMN-dep_NADH:Q_OxRdtase_AzoR1"/>
</dbReference>
<comment type="catalytic activity">
    <reaction evidence="5">
        <text>N,N-dimethyl-1,4-phenylenediamine + anthranilate + 2 NAD(+) = 2-(4-dimethylaminophenyl)diazenylbenzoate + 2 NADH + 2 H(+)</text>
        <dbReference type="Rhea" id="RHEA:55872"/>
        <dbReference type="ChEBI" id="CHEBI:15378"/>
        <dbReference type="ChEBI" id="CHEBI:15783"/>
        <dbReference type="ChEBI" id="CHEBI:16567"/>
        <dbReference type="ChEBI" id="CHEBI:57540"/>
        <dbReference type="ChEBI" id="CHEBI:57945"/>
        <dbReference type="ChEBI" id="CHEBI:71579"/>
        <dbReference type="EC" id="1.7.1.17"/>
    </reaction>
    <physiologicalReaction direction="right-to-left" evidence="5">
        <dbReference type="Rhea" id="RHEA:55874"/>
    </physiologicalReaction>
</comment>
<organism evidence="8 9">
    <name type="scientific">Mycolicibacterium aurum</name>
    <name type="common">Mycobacterium aurum</name>
    <dbReference type="NCBI Taxonomy" id="1791"/>
    <lineage>
        <taxon>Bacteria</taxon>
        <taxon>Bacillati</taxon>
        <taxon>Actinomycetota</taxon>
        <taxon>Actinomycetes</taxon>
        <taxon>Mycobacteriales</taxon>
        <taxon>Mycobacteriaceae</taxon>
        <taxon>Mycolicibacterium</taxon>
    </lineage>
</organism>
<dbReference type="HAMAP" id="MF_01216">
    <property type="entry name" value="Azoreductase_type1"/>
    <property type="match status" value="1"/>
</dbReference>
<dbReference type="PANTHER" id="PTHR43741">
    <property type="entry name" value="FMN-DEPENDENT NADH-AZOREDUCTASE 1"/>
    <property type="match status" value="1"/>
</dbReference>
<dbReference type="InterPro" id="IPR029039">
    <property type="entry name" value="Flavoprotein-like_sf"/>
</dbReference>